<dbReference type="GO" id="GO:0005737">
    <property type="term" value="C:cytoplasm"/>
    <property type="evidence" value="ECO:0007669"/>
    <property type="project" value="UniProtKB-ARBA"/>
</dbReference>
<evidence type="ECO:0000256" key="14">
    <source>
        <dbReference type="SAM" id="Phobius"/>
    </source>
</evidence>
<dbReference type="PANTHER" id="PTHR45569:SF1">
    <property type="entry name" value="SENSOR PROTEIN KDPD"/>
    <property type="match status" value="1"/>
</dbReference>
<dbReference type="InterPro" id="IPR003594">
    <property type="entry name" value="HATPase_dom"/>
</dbReference>
<dbReference type="PROSITE" id="PS50109">
    <property type="entry name" value="HIS_KIN"/>
    <property type="match status" value="1"/>
</dbReference>
<dbReference type="InterPro" id="IPR004358">
    <property type="entry name" value="Sig_transdc_His_kin-like_C"/>
</dbReference>
<feature type="transmembrane region" description="Helical" evidence="14">
    <location>
        <begin position="476"/>
        <end position="494"/>
    </location>
</feature>
<comment type="catalytic activity">
    <reaction evidence="1">
        <text>ATP + protein L-histidine = ADP + protein N-phospho-L-histidine.</text>
        <dbReference type="EC" id="2.7.13.3"/>
    </reaction>
</comment>
<dbReference type="SUPFAM" id="SSF52402">
    <property type="entry name" value="Adenine nucleotide alpha hydrolases-like"/>
    <property type="match status" value="1"/>
</dbReference>
<dbReference type="Gene3D" id="3.40.50.300">
    <property type="entry name" value="P-loop containing nucleotide triphosphate hydrolases"/>
    <property type="match status" value="1"/>
</dbReference>
<keyword evidence="7" id="KW-0547">Nucleotide-binding</keyword>
<dbReference type="FunFam" id="3.30.565.10:FF:000042">
    <property type="entry name" value="Two-component sensor histidine kinase KdpD"/>
    <property type="match status" value="1"/>
</dbReference>
<dbReference type="InterPro" id="IPR006016">
    <property type="entry name" value="UspA"/>
</dbReference>
<evidence type="ECO:0000256" key="9">
    <source>
        <dbReference type="ARBA" id="ARBA00022840"/>
    </source>
</evidence>
<dbReference type="SUPFAM" id="SSF47384">
    <property type="entry name" value="Homodimeric domain of signal transducing histidine kinase"/>
    <property type="match status" value="1"/>
</dbReference>
<dbReference type="Pfam" id="PF02702">
    <property type="entry name" value="KdpD"/>
    <property type="match status" value="1"/>
</dbReference>
<evidence type="ECO:0000256" key="5">
    <source>
        <dbReference type="ARBA" id="ARBA00022679"/>
    </source>
</evidence>
<dbReference type="SMART" id="SM00387">
    <property type="entry name" value="HATPase_c"/>
    <property type="match status" value="1"/>
</dbReference>
<dbReference type="SUPFAM" id="SSF55874">
    <property type="entry name" value="ATPase domain of HSP90 chaperone/DNA topoisomerase II/histidine kinase"/>
    <property type="match status" value="1"/>
</dbReference>
<evidence type="ECO:0000256" key="13">
    <source>
        <dbReference type="ARBA" id="ARBA00057300"/>
    </source>
</evidence>
<dbReference type="InterPro" id="IPR027417">
    <property type="entry name" value="P-loop_NTPase"/>
</dbReference>
<dbReference type="PANTHER" id="PTHR45569">
    <property type="entry name" value="SENSOR PROTEIN KDPD"/>
    <property type="match status" value="1"/>
</dbReference>
<accession>A0A4V3URC6</accession>
<dbReference type="FunFam" id="3.40.50.300:FF:000483">
    <property type="entry name" value="Sensor histidine kinase KdpD"/>
    <property type="match status" value="1"/>
</dbReference>
<sequence length="891" mass="97825">MSPAATRPSPEQLLKDARRAGRGRLKVFLGAAPGVGKTYAMLRAAHRAKADGIDVCVGLIETHGRLETEAQLADLERLPRAKVEYRGRTFDELDVEGIQKRRPQLVLVDEFAHSNVTGARHPKRYQDVDDLLTAGLDVWTTLNVQHLDSLNDVIARITGVTVRETVPDEVLDGADEIELIDLPPEDLIRRLKDGKVYVPEQARQALTQFFGQGSLTALRELALRAAAEHIDSQLLEFKARHAVDEPWPTRERLLVCVNEQDISRTVVRAARRIAEHRRIPWIAVHVQTPRALSMSDEAHDRVERNLRMAQRLGADVITVPGTDLVESLVELARTRNASQIVVGRPQPSRWRWPWTRSIAAELMRRATPLDITVVTWSGPEAAASEPLPRPRLPAPSWKPYAATVLICVGATAISQVLDQFVGLLSLGVVFLLAVLVVAVRFGLFPALFASLLSSMLYNYLFTEPRFSLIVHDRDDFAAVVSFFLAALLVGNLGGRLRQQIEALRTSTRRAQEQAELSRRLASALEQREVVRATVEHLANTLSTEAVLMQPGAEGRLIVMAGSGNTRPLEELAQAAGRWAWEHEAEAGASTDTLPASPWRFLPLATARGKLAILGVNAKQRPREIDEEDLRLMQSVGDLASLALERTRLAADLESSRLTSETEGLRAALLSSVSHDLRTPLVSVLGAAEALASDDGRLDDGARRELAAHVLEEAERLNRFVQNLLDMTRLSYGKLSPRLDACDVAELVAGARRRVERQLAGRTLDITIASELPLIRVDAVLIEQVLVNLLDNAMKYSPTDSPVRVECRAEKGDVRISVIDRGPGIPEADREKVFDMFYRVKQGDGRAAGTGLGLAICRGIVAAHGGTIRVSAGTDGQGTRMEVRLPVSGSPS</sequence>
<evidence type="ECO:0000256" key="11">
    <source>
        <dbReference type="ARBA" id="ARBA00023012"/>
    </source>
</evidence>
<dbReference type="Gene3D" id="3.30.565.10">
    <property type="entry name" value="Histidine kinase-like ATPase, C-terminal domain"/>
    <property type="match status" value="1"/>
</dbReference>
<dbReference type="Gene3D" id="3.30.450.40">
    <property type="match status" value="1"/>
</dbReference>
<protein>
    <recommendedName>
        <fullName evidence="3">histidine kinase</fullName>
        <ecNumber evidence="3">2.7.13.3</ecNumber>
    </recommendedName>
</protein>
<dbReference type="SUPFAM" id="SSF55781">
    <property type="entry name" value="GAF domain-like"/>
    <property type="match status" value="1"/>
</dbReference>
<dbReference type="InterPro" id="IPR052023">
    <property type="entry name" value="Histidine_kinase_KdpD"/>
</dbReference>
<dbReference type="GO" id="GO:0005524">
    <property type="term" value="F:ATP binding"/>
    <property type="evidence" value="ECO:0007669"/>
    <property type="project" value="UniProtKB-KW"/>
</dbReference>
<feature type="transmembrane region" description="Helical" evidence="14">
    <location>
        <begin position="429"/>
        <end position="456"/>
    </location>
</feature>
<dbReference type="InterPro" id="IPR029016">
    <property type="entry name" value="GAF-like_dom_sf"/>
</dbReference>
<dbReference type="InterPro" id="IPR003852">
    <property type="entry name" value="Sig_transdc_His_kinase_KdpD_N"/>
</dbReference>
<evidence type="ECO:0000256" key="10">
    <source>
        <dbReference type="ARBA" id="ARBA00022989"/>
    </source>
</evidence>
<dbReference type="InterPro" id="IPR036890">
    <property type="entry name" value="HATPase_C_sf"/>
</dbReference>
<evidence type="ECO:0000256" key="7">
    <source>
        <dbReference type="ARBA" id="ARBA00022741"/>
    </source>
</evidence>
<evidence type="ECO:0000313" key="17">
    <source>
        <dbReference type="Proteomes" id="UP000295341"/>
    </source>
</evidence>
<dbReference type="SMART" id="SM00388">
    <property type="entry name" value="HisKA"/>
    <property type="match status" value="1"/>
</dbReference>
<comment type="function">
    <text evidence="13">Member of the two-component regulatory system KdpD/KdpE involved in the regulation of the kdp operon. KdpD may function as a membrane-associated protein kinase that phosphorylates KdpE in response to environmental signals.</text>
</comment>
<keyword evidence="8 16" id="KW-0418">Kinase</keyword>
<comment type="caution">
    <text evidence="16">The sequence shown here is derived from an EMBL/GenBank/DDBJ whole genome shotgun (WGS) entry which is preliminary data.</text>
</comment>
<dbReference type="RefSeq" id="WP_133882369.1">
    <property type="nucleotide sequence ID" value="NZ_MWIN01000018.1"/>
</dbReference>
<dbReference type="Pfam" id="PF13492">
    <property type="entry name" value="GAF_3"/>
    <property type="match status" value="1"/>
</dbReference>
<feature type="domain" description="Histidine kinase" evidence="15">
    <location>
        <begin position="671"/>
        <end position="888"/>
    </location>
</feature>
<keyword evidence="4" id="KW-0597">Phosphoprotein</keyword>
<dbReference type="Pfam" id="PF00582">
    <property type="entry name" value="Usp"/>
    <property type="match status" value="1"/>
</dbReference>
<dbReference type="Pfam" id="PF13493">
    <property type="entry name" value="DUF4118"/>
    <property type="match status" value="1"/>
</dbReference>
<dbReference type="InterPro" id="IPR025201">
    <property type="entry name" value="KdpD_TM"/>
</dbReference>
<evidence type="ECO:0000256" key="6">
    <source>
        <dbReference type="ARBA" id="ARBA00022692"/>
    </source>
</evidence>
<dbReference type="InterPro" id="IPR038318">
    <property type="entry name" value="KdpD_sf"/>
</dbReference>
<dbReference type="AlphaFoldDB" id="A0A4V3URC6"/>
<dbReference type="PRINTS" id="PR00344">
    <property type="entry name" value="BCTRLSENSOR"/>
</dbReference>
<dbReference type="Gene3D" id="3.40.50.620">
    <property type="entry name" value="HUPs"/>
    <property type="match status" value="1"/>
</dbReference>
<evidence type="ECO:0000256" key="12">
    <source>
        <dbReference type="ARBA" id="ARBA00023136"/>
    </source>
</evidence>
<keyword evidence="5" id="KW-0808">Transferase</keyword>
<comment type="subcellular location">
    <subcellularLocation>
        <location evidence="2">Membrane</location>
        <topology evidence="2">Multi-pass membrane protein</topology>
    </subcellularLocation>
</comment>
<keyword evidence="10 14" id="KW-1133">Transmembrane helix</keyword>
<dbReference type="InterPro" id="IPR036097">
    <property type="entry name" value="HisK_dim/P_sf"/>
</dbReference>
<dbReference type="OrthoDB" id="9806130at2"/>
<organism evidence="16 17">
    <name type="scientific">Panacagrimonas perspica</name>
    <dbReference type="NCBI Taxonomy" id="381431"/>
    <lineage>
        <taxon>Bacteria</taxon>
        <taxon>Pseudomonadati</taxon>
        <taxon>Pseudomonadota</taxon>
        <taxon>Gammaproteobacteria</taxon>
        <taxon>Nevskiales</taxon>
        <taxon>Nevskiaceae</taxon>
        <taxon>Panacagrimonas</taxon>
    </lineage>
</organism>
<evidence type="ECO:0000256" key="1">
    <source>
        <dbReference type="ARBA" id="ARBA00000085"/>
    </source>
</evidence>
<dbReference type="CDD" id="cd00075">
    <property type="entry name" value="HATPase"/>
    <property type="match status" value="1"/>
</dbReference>
<reference evidence="16 17" key="1">
    <citation type="submission" date="2019-03" db="EMBL/GenBank/DDBJ databases">
        <title>Genomic Encyclopedia of Type Strains, Phase IV (KMG-IV): sequencing the most valuable type-strain genomes for metagenomic binning, comparative biology and taxonomic classification.</title>
        <authorList>
            <person name="Goeker M."/>
        </authorList>
    </citation>
    <scope>NUCLEOTIDE SEQUENCE [LARGE SCALE GENOMIC DNA]</scope>
    <source>
        <strain evidence="16 17">DSM 26377</strain>
    </source>
</reference>
<dbReference type="InterPro" id="IPR003018">
    <property type="entry name" value="GAF"/>
</dbReference>
<keyword evidence="11" id="KW-0902">Two-component regulatory system</keyword>
<dbReference type="EC" id="2.7.13.3" evidence="3"/>
<keyword evidence="12 14" id="KW-0472">Membrane</keyword>
<gene>
    <name evidence="16" type="ORF">DFR24_3228</name>
</gene>
<dbReference type="CDD" id="cd01987">
    <property type="entry name" value="USP_KdpD-like"/>
    <property type="match status" value="1"/>
</dbReference>
<dbReference type="EMBL" id="SOBT01000009">
    <property type="protein sequence ID" value="TDU28848.1"/>
    <property type="molecule type" value="Genomic_DNA"/>
</dbReference>
<keyword evidence="9" id="KW-0067">ATP-binding</keyword>
<evidence type="ECO:0000256" key="3">
    <source>
        <dbReference type="ARBA" id="ARBA00012438"/>
    </source>
</evidence>
<dbReference type="GO" id="GO:0042802">
    <property type="term" value="F:identical protein binding"/>
    <property type="evidence" value="ECO:0007669"/>
    <property type="project" value="UniProtKB-ARBA"/>
</dbReference>
<dbReference type="InterPro" id="IPR014729">
    <property type="entry name" value="Rossmann-like_a/b/a_fold"/>
</dbReference>
<evidence type="ECO:0000259" key="15">
    <source>
        <dbReference type="PROSITE" id="PS50109"/>
    </source>
</evidence>
<evidence type="ECO:0000313" key="16">
    <source>
        <dbReference type="EMBL" id="TDU28848.1"/>
    </source>
</evidence>
<evidence type="ECO:0000256" key="8">
    <source>
        <dbReference type="ARBA" id="ARBA00022777"/>
    </source>
</evidence>
<dbReference type="Pfam" id="PF00512">
    <property type="entry name" value="HisKA"/>
    <property type="match status" value="1"/>
</dbReference>
<dbReference type="GO" id="GO:0000155">
    <property type="term" value="F:phosphorelay sensor kinase activity"/>
    <property type="evidence" value="ECO:0007669"/>
    <property type="project" value="InterPro"/>
</dbReference>
<evidence type="ECO:0000256" key="2">
    <source>
        <dbReference type="ARBA" id="ARBA00004141"/>
    </source>
</evidence>
<dbReference type="Gene3D" id="1.20.120.620">
    <property type="entry name" value="Backbone structure of the membrane domain of e. Coli histidine kinase receptor kdpd"/>
    <property type="match status" value="1"/>
</dbReference>
<dbReference type="Proteomes" id="UP000295341">
    <property type="component" value="Unassembled WGS sequence"/>
</dbReference>
<dbReference type="InterPro" id="IPR003661">
    <property type="entry name" value="HisK_dim/P_dom"/>
</dbReference>
<name>A0A4V3URC6_9GAMM</name>
<evidence type="ECO:0000256" key="4">
    <source>
        <dbReference type="ARBA" id="ARBA00022553"/>
    </source>
</evidence>
<dbReference type="InterPro" id="IPR005467">
    <property type="entry name" value="His_kinase_dom"/>
</dbReference>
<proteinExistence type="predicted"/>
<dbReference type="Pfam" id="PF02518">
    <property type="entry name" value="HATPase_c"/>
    <property type="match status" value="1"/>
</dbReference>
<keyword evidence="17" id="KW-1185">Reference proteome</keyword>
<dbReference type="GO" id="GO:0005886">
    <property type="term" value="C:plasma membrane"/>
    <property type="evidence" value="ECO:0007669"/>
    <property type="project" value="TreeGrafter"/>
</dbReference>
<keyword evidence="6 14" id="KW-0812">Transmembrane</keyword>
<dbReference type="CDD" id="cd00082">
    <property type="entry name" value="HisKA"/>
    <property type="match status" value="1"/>
</dbReference>
<dbReference type="Gene3D" id="1.10.287.130">
    <property type="match status" value="1"/>
</dbReference>